<dbReference type="GO" id="GO:0006508">
    <property type="term" value="P:proteolysis"/>
    <property type="evidence" value="ECO:0007669"/>
    <property type="project" value="UniProtKB-KW"/>
</dbReference>
<dbReference type="GO" id="GO:0008237">
    <property type="term" value="F:metallopeptidase activity"/>
    <property type="evidence" value="ECO:0007669"/>
    <property type="project" value="UniProtKB-KW"/>
</dbReference>
<accession>A0A179D7H5</accession>
<evidence type="ECO:0000256" key="4">
    <source>
        <dbReference type="ARBA" id="ARBA00022801"/>
    </source>
</evidence>
<dbReference type="InterPro" id="IPR012962">
    <property type="entry name" value="Pept_M54_archaemetzincn"/>
</dbReference>
<protein>
    <recommendedName>
        <fullName evidence="9">Archaemetzincin</fullName>
    </recommendedName>
</protein>
<evidence type="ECO:0000313" key="7">
    <source>
        <dbReference type="EMBL" id="OAQ21402.1"/>
    </source>
</evidence>
<gene>
    <name evidence="7" type="ORF">TDIS_0623</name>
</gene>
<name>A0A179D7H5_9BACT</name>
<evidence type="ECO:0000313" key="8">
    <source>
        <dbReference type="Proteomes" id="UP000078390"/>
    </source>
</evidence>
<evidence type="ECO:0000256" key="6">
    <source>
        <dbReference type="ARBA" id="ARBA00023049"/>
    </source>
</evidence>
<dbReference type="STRING" id="999894.TDIS_0623"/>
<dbReference type="Pfam" id="PF07998">
    <property type="entry name" value="Peptidase_M54"/>
    <property type="match status" value="1"/>
</dbReference>
<dbReference type="PANTHER" id="PTHR15910:SF1">
    <property type="entry name" value="ARCHAEMETZINCIN-2"/>
    <property type="match status" value="1"/>
</dbReference>
<dbReference type="AlphaFoldDB" id="A0A179D7H5"/>
<comment type="cofactor">
    <cofactor evidence="1">
        <name>Zn(2+)</name>
        <dbReference type="ChEBI" id="CHEBI:29105"/>
    </cofactor>
</comment>
<dbReference type="PANTHER" id="PTHR15910">
    <property type="entry name" value="ARCHAEMETZINCIN"/>
    <property type="match status" value="1"/>
</dbReference>
<reference evidence="7 8" key="1">
    <citation type="submission" date="2016-04" db="EMBL/GenBank/DDBJ databases">
        <title>Genome analysis of Thermosulfurimonas dismutans, the first thermophilic sulfur-disproportionating bacterium of the phylum Thermodesulfobacteria.</title>
        <authorList>
            <person name="Mardanov A.V."/>
            <person name="Beletsky A.V."/>
            <person name="Kadnikov V.V."/>
            <person name="Slobodkin A.I."/>
            <person name="Ravin N.V."/>
        </authorList>
    </citation>
    <scope>NUCLEOTIDE SEQUENCE [LARGE SCALE GENOMIC DNA]</scope>
    <source>
        <strain evidence="7 8">S95</strain>
    </source>
</reference>
<dbReference type="InterPro" id="IPR024079">
    <property type="entry name" value="MetalloPept_cat_dom_sf"/>
</dbReference>
<comment type="caution">
    <text evidence="7">The sequence shown here is derived from an EMBL/GenBank/DDBJ whole genome shotgun (WGS) entry which is preliminary data.</text>
</comment>
<evidence type="ECO:0000256" key="2">
    <source>
        <dbReference type="ARBA" id="ARBA00022670"/>
    </source>
</evidence>
<keyword evidence="2" id="KW-0645">Protease</keyword>
<keyword evidence="4" id="KW-0378">Hydrolase</keyword>
<evidence type="ECO:0008006" key="9">
    <source>
        <dbReference type="Google" id="ProtNLM"/>
    </source>
</evidence>
<dbReference type="GO" id="GO:0046872">
    <property type="term" value="F:metal ion binding"/>
    <property type="evidence" value="ECO:0007669"/>
    <property type="project" value="UniProtKB-KW"/>
</dbReference>
<dbReference type="OrthoDB" id="9784246at2"/>
<keyword evidence="6" id="KW-0482">Metalloprotease</keyword>
<evidence type="ECO:0000256" key="3">
    <source>
        <dbReference type="ARBA" id="ARBA00022723"/>
    </source>
</evidence>
<proteinExistence type="predicted"/>
<evidence type="ECO:0000256" key="5">
    <source>
        <dbReference type="ARBA" id="ARBA00022833"/>
    </source>
</evidence>
<organism evidence="7 8">
    <name type="scientific">Thermosulfurimonas dismutans</name>
    <dbReference type="NCBI Taxonomy" id="999894"/>
    <lineage>
        <taxon>Bacteria</taxon>
        <taxon>Pseudomonadati</taxon>
        <taxon>Thermodesulfobacteriota</taxon>
        <taxon>Thermodesulfobacteria</taxon>
        <taxon>Thermodesulfobacteriales</taxon>
        <taxon>Thermodesulfobacteriaceae</taxon>
        <taxon>Thermosulfurimonas</taxon>
    </lineage>
</organism>
<dbReference type="Proteomes" id="UP000078390">
    <property type="component" value="Unassembled WGS sequence"/>
</dbReference>
<keyword evidence="8" id="KW-1185">Reference proteome</keyword>
<keyword evidence="3" id="KW-0479">Metal-binding</keyword>
<dbReference type="RefSeq" id="WP_068669194.1">
    <property type="nucleotide sequence ID" value="NZ_LWLG01000002.1"/>
</dbReference>
<dbReference type="EMBL" id="LWLG01000002">
    <property type="protein sequence ID" value="OAQ21402.1"/>
    <property type="molecule type" value="Genomic_DNA"/>
</dbReference>
<dbReference type="CDD" id="cd11375">
    <property type="entry name" value="Peptidase_M54"/>
    <property type="match status" value="1"/>
</dbReference>
<dbReference type="Gene3D" id="3.40.390.10">
    <property type="entry name" value="Collagenase (Catalytic Domain)"/>
    <property type="match status" value="1"/>
</dbReference>
<keyword evidence="5" id="KW-0862">Zinc</keyword>
<evidence type="ECO:0000256" key="1">
    <source>
        <dbReference type="ARBA" id="ARBA00001947"/>
    </source>
</evidence>
<sequence>MRRILVVPIGRVFGPWLERFLQELSDFWKAQVELTNPVPPPPAAFHPRLKKFFGPYLAEFLRSLSREVDFVLGVCGEELYSPRRIQVFSEINLSSRTALLSAQSMREFLFGPDPETLFTERLRKEAIRALGHLLGLPPCKNVHCVMYQPSSLMEIDVKSSHLCPECQMRLRLLQLTRGEVRVSL</sequence>